<comment type="caution">
    <text evidence="1">The sequence shown here is derived from an EMBL/GenBank/DDBJ whole genome shotgun (WGS) entry which is preliminary data.</text>
</comment>
<name>A0A6L5XVK2_9FIRM</name>
<protein>
    <recommendedName>
        <fullName evidence="3">XRE family transcriptional regulator</fullName>
    </recommendedName>
</protein>
<reference evidence="1 2" key="1">
    <citation type="submission" date="2019-08" db="EMBL/GenBank/DDBJ databases">
        <title>In-depth cultivation of the pig gut microbiome towards novel bacterial diversity and tailored functional studies.</title>
        <authorList>
            <person name="Wylensek D."/>
            <person name="Hitch T.C.A."/>
            <person name="Clavel T."/>
        </authorList>
    </citation>
    <scope>NUCLEOTIDE SEQUENCE [LARGE SCALE GENOMIC DNA]</scope>
    <source>
        <strain evidence="1 2">WCA-693-APC-MOT-I</strain>
    </source>
</reference>
<accession>A0A6L5XVK2</accession>
<dbReference type="EMBL" id="VUMT01000003">
    <property type="protein sequence ID" value="MSS62792.1"/>
    <property type="molecule type" value="Genomic_DNA"/>
</dbReference>
<evidence type="ECO:0000313" key="1">
    <source>
        <dbReference type="EMBL" id="MSS62792.1"/>
    </source>
</evidence>
<organism evidence="1 2">
    <name type="scientific">Velocimicrobium porci</name>
    <dbReference type="NCBI Taxonomy" id="2606634"/>
    <lineage>
        <taxon>Bacteria</taxon>
        <taxon>Bacillati</taxon>
        <taxon>Bacillota</taxon>
        <taxon>Clostridia</taxon>
        <taxon>Lachnospirales</taxon>
        <taxon>Lachnospiraceae</taxon>
        <taxon>Velocimicrobium</taxon>
    </lineage>
</organism>
<dbReference type="AlphaFoldDB" id="A0A6L5XVK2"/>
<dbReference type="RefSeq" id="WP_154516883.1">
    <property type="nucleotide sequence ID" value="NZ_VUMT01000003.1"/>
</dbReference>
<proteinExistence type="predicted"/>
<sequence>MSNDEIKQLLKKENIYMWQIAKVLNIHETTFGKWFREPVSKERQMQILSAVESIKLSRVKEEK</sequence>
<keyword evidence="2" id="KW-1185">Reference proteome</keyword>
<evidence type="ECO:0008006" key="3">
    <source>
        <dbReference type="Google" id="ProtNLM"/>
    </source>
</evidence>
<evidence type="ECO:0000313" key="2">
    <source>
        <dbReference type="Proteomes" id="UP000482209"/>
    </source>
</evidence>
<dbReference type="Proteomes" id="UP000482209">
    <property type="component" value="Unassembled WGS sequence"/>
</dbReference>
<gene>
    <name evidence="1" type="ORF">FYJ58_02735</name>
</gene>